<dbReference type="Pfam" id="PF13460">
    <property type="entry name" value="NAD_binding_10"/>
    <property type="match status" value="1"/>
</dbReference>
<dbReference type="EMBL" id="LR215973">
    <property type="protein sequence ID" value="VFA98519.1"/>
    <property type="molecule type" value="Genomic_DNA"/>
</dbReference>
<evidence type="ECO:0000313" key="2">
    <source>
        <dbReference type="EMBL" id="VFA98519.1"/>
    </source>
</evidence>
<sequence length="211" mass="21667">MRITVLGATGRVGRHLVGQAVADGHEVTAVVRNPDRLPHEQGDRLRVVRGNALSAESLTDAVAGADAVLSGIGANGRRDPLRPASTSATAVAEAMRAAGVRRLVVVSAGTLNRSGAGQPLGVRAVSVPLRALLKDLYADLERMEAILAGSGLDWTSVRPSRLTDAPGTGRIRRIVDGGPAGLSIPRADVARAMLDVVPDASTVGRVVGVSS</sequence>
<name>A0A4U8W134_9NOCA</name>
<dbReference type="Gene3D" id="3.40.50.720">
    <property type="entry name" value="NAD(P)-binding Rossmann-like Domain"/>
    <property type="match status" value="1"/>
</dbReference>
<accession>A0A4U8W134</accession>
<dbReference type="PANTHER" id="PTHR43355:SF2">
    <property type="entry name" value="FLAVIN REDUCTASE (NADPH)"/>
    <property type="match status" value="1"/>
</dbReference>
<dbReference type="InterPro" id="IPR036291">
    <property type="entry name" value="NAD(P)-bd_dom_sf"/>
</dbReference>
<dbReference type="InterPro" id="IPR016040">
    <property type="entry name" value="NAD(P)-bd_dom"/>
</dbReference>
<dbReference type="Proteomes" id="UP000290439">
    <property type="component" value="Chromosome"/>
</dbReference>
<dbReference type="RefSeq" id="WP_130917102.1">
    <property type="nucleotide sequence ID" value="NZ_LR215973.1"/>
</dbReference>
<dbReference type="AlphaFoldDB" id="A0A4U8W134"/>
<dbReference type="GO" id="GO:0042602">
    <property type="term" value="F:riboflavin reductase (NADPH) activity"/>
    <property type="evidence" value="ECO:0007669"/>
    <property type="project" value="TreeGrafter"/>
</dbReference>
<proteinExistence type="predicted"/>
<reference evidence="2 3" key="1">
    <citation type="submission" date="2019-02" db="EMBL/GenBank/DDBJ databases">
        <authorList>
            <consortium name="Pathogen Informatics"/>
        </authorList>
    </citation>
    <scope>NUCLEOTIDE SEQUENCE [LARGE SCALE GENOMIC DNA]</scope>
    <source>
        <strain evidence="2 3">3012STDY6756504</strain>
    </source>
</reference>
<evidence type="ECO:0000313" key="3">
    <source>
        <dbReference type="Proteomes" id="UP000290439"/>
    </source>
</evidence>
<dbReference type="SUPFAM" id="SSF51735">
    <property type="entry name" value="NAD(P)-binding Rossmann-fold domains"/>
    <property type="match status" value="1"/>
</dbReference>
<evidence type="ECO:0000259" key="1">
    <source>
        <dbReference type="Pfam" id="PF13460"/>
    </source>
</evidence>
<feature type="domain" description="NAD(P)-binding" evidence="1">
    <location>
        <begin position="7"/>
        <end position="198"/>
    </location>
</feature>
<dbReference type="PANTHER" id="PTHR43355">
    <property type="entry name" value="FLAVIN REDUCTASE (NADPH)"/>
    <property type="match status" value="1"/>
</dbReference>
<organism evidence="2 3">
    <name type="scientific">Nocardia cyriacigeorgica</name>
    <dbReference type="NCBI Taxonomy" id="135487"/>
    <lineage>
        <taxon>Bacteria</taxon>
        <taxon>Bacillati</taxon>
        <taxon>Actinomycetota</taxon>
        <taxon>Actinomycetes</taxon>
        <taxon>Mycobacteriales</taxon>
        <taxon>Nocardiaceae</taxon>
        <taxon>Nocardia</taxon>
    </lineage>
</organism>
<protein>
    <submittedName>
        <fullName evidence="2">NADH-flavin reductase</fullName>
    </submittedName>
</protein>
<dbReference type="GO" id="GO:0004074">
    <property type="term" value="F:biliverdin reductase [NAD(P)H] activity"/>
    <property type="evidence" value="ECO:0007669"/>
    <property type="project" value="TreeGrafter"/>
</dbReference>
<gene>
    <name evidence="2" type="ORF">NCTC10797_02287</name>
</gene>
<dbReference type="InterPro" id="IPR051606">
    <property type="entry name" value="Polyketide_Oxido-like"/>
</dbReference>